<comment type="caution">
    <text evidence="12">The sequence shown here is derived from an EMBL/GenBank/DDBJ whole genome shotgun (WGS) entry which is preliminary data.</text>
</comment>
<dbReference type="Pfam" id="PF00274">
    <property type="entry name" value="Glycolytic"/>
    <property type="match status" value="1"/>
</dbReference>
<dbReference type="InterPro" id="IPR029768">
    <property type="entry name" value="Aldolase_I_AS"/>
</dbReference>
<reference evidence="12 13" key="1">
    <citation type="submission" date="2016-09" db="EMBL/GenBank/DDBJ databases">
        <title>The draft genome of Dichanthelium oligosanthes: A C3 panicoid grass species.</title>
        <authorList>
            <person name="Studer A.J."/>
            <person name="Schnable J.C."/>
            <person name="Brutnell T.P."/>
        </authorList>
    </citation>
    <scope>NUCLEOTIDE SEQUENCE [LARGE SCALE GENOMIC DNA]</scope>
    <source>
        <strain evidence="13">cv. Kellogg 1175</strain>
        <tissue evidence="12">Leaf</tissue>
    </source>
</reference>
<evidence type="ECO:0000313" key="13">
    <source>
        <dbReference type="Proteomes" id="UP000095767"/>
    </source>
</evidence>
<keyword evidence="7" id="KW-0934">Plastid</keyword>
<evidence type="ECO:0000256" key="4">
    <source>
        <dbReference type="ARBA" id="ARBA00010387"/>
    </source>
</evidence>
<dbReference type="NCBIfam" id="NF033379">
    <property type="entry name" value="FrucBisAld_I"/>
    <property type="match status" value="1"/>
</dbReference>
<comment type="similarity">
    <text evidence="4 11">Belongs to the class I fructose-bisphosphate aldolase family.</text>
</comment>
<evidence type="ECO:0000256" key="2">
    <source>
        <dbReference type="ARBA" id="ARBA00004229"/>
    </source>
</evidence>
<comment type="pathway">
    <text evidence="3">Carbohydrate degradation; glycolysis; D-glyceraldehyde 3-phosphate and glycerone phosphate from D-glucose: step 4/4.</text>
</comment>
<evidence type="ECO:0000256" key="6">
    <source>
        <dbReference type="ARBA" id="ARBA00022528"/>
    </source>
</evidence>
<keyword evidence="9 11" id="KW-0456">Lyase</keyword>
<sequence>MRSQYLWTASRKEENVSFASFTWYTEKRERKYVPESGQKRGWQEDCSNQSSAIHIQKASFHLTTHIPCVPPEPEAMASATLLKSSFLPKKAEWGATRQAAAPKPVTVSMVVRASAYADELVKTACQDSYKVTTHIDPWMNNHLKVLLIIINYCKVEDSLEKKTVASPGRGILAMDESNATCGKRLASIGLENTEANRQAYRTLLVSAPGLGNYISGAILFEETLYQSTVDGKKIVDILVEQGIVPGIKVDKGLVPLTGSNNESWCQGLDGLASREAAYYQAGARFAKWRTVVSIPNGPSELAVKEAAWGLARYAAISQDNGLVPIVEPEILLDGEHGIERTFEVAQKVWAETFYYMAENNVMFEGILLKPSMVTPGAECKDKATPEQVAEYTLKLLHRRIPPAVPGIMFLSGGQSEVEATQNLNAMNQSPNPWHVSFSYARALQNTCLKTWGGRPENLKAAQDALLLRAKANSLAQLGKYTSDGEAAEAKEGMFVKNYSY</sequence>
<evidence type="ECO:0000256" key="11">
    <source>
        <dbReference type="RuleBase" id="RU003994"/>
    </source>
</evidence>
<keyword evidence="6" id="KW-0150">Chloroplast</keyword>
<evidence type="ECO:0000256" key="1">
    <source>
        <dbReference type="ARBA" id="ARBA00000441"/>
    </source>
</evidence>
<dbReference type="PANTHER" id="PTHR11627">
    <property type="entry name" value="FRUCTOSE-BISPHOSPHATE ALDOLASE"/>
    <property type="match status" value="1"/>
</dbReference>
<dbReference type="InterPro" id="IPR000741">
    <property type="entry name" value="FBA_I"/>
</dbReference>
<dbReference type="OrthoDB" id="36455at2759"/>
<keyword evidence="8 11" id="KW-0324">Glycolysis</keyword>
<dbReference type="EC" id="4.1.2.13" evidence="5 11"/>
<dbReference type="InterPro" id="IPR013785">
    <property type="entry name" value="Aldolase_TIM"/>
</dbReference>
<evidence type="ECO:0000256" key="3">
    <source>
        <dbReference type="ARBA" id="ARBA00004714"/>
    </source>
</evidence>
<organism evidence="12 13">
    <name type="scientific">Dichanthelium oligosanthes</name>
    <dbReference type="NCBI Taxonomy" id="888268"/>
    <lineage>
        <taxon>Eukaryota</taxon>
        <taxon>Viridiplantae</taxon>
        <taxon>Streptophyta</taxon>
        <taxon>Embryophyta</taxon>
        <taxon>Tracheophyta</taxon>
        <taxon>Spermatophyta</taxon>
        <taxon>Magnoliopsida</taxon>
        <taxon>Liliopsida</taxon>
        <taxon>Poales</taxon>
        <taxon>Poaceae</taxon>
        <taxon>PACMAD clade</taxon>
        <taxon>Panicoideae</taxon>
        <taxon>Panicodae</taxon>
        <taxon>Paniceae</taxon>
        <taxon>Dichantheliinae</taxon>
        <taxon>Dichanthelium</taxon>
    </lineage>
</organism>
<dbReference type="EMBL" id="LWDX02028464">
    <property type="protein sequence ID" value="OEL29115.1"/>
    <property type="molecule type" value="Genomic_DNA"/>
</dbReference>
<name>A0A1E5VVG4_9POAL</name>
<dbReference type="GO" id="GO:0006096">
    <property type="term" value="P:glycolytic process"/>
    <property type="evidence" value="ECO:0007669"/>
    <property type="project" value="UniProtKB-UniPathway"/>
</dbReference>
<comment type="catalytic activity">
    <reaction evidence="1 11">
        <text>beta-D-fructose 1,6-bisphosphate = D-glyceraldehyde 3-phosphate + dihydroxyacetone phosphate</text>
        <dbReference type="Rhea" id="RHEA:14729"/>
        <dbReference type="ChEBI" id="CHEBI:32966"/>
        <dbReference type="ChEBI" id="CHEBI:57642"/>
        <dbReference type="ChEBI" id="CHEBI:59776"/>
        <dbReference type="EC" id="4.1.2.13"/>
    </reaction>
</comment>
<keyword evidence="10" id="KW-0704">Schiff base</keyword>
<dbReference type="GO" id="GO:0004332">
    <property type="term" value="F:fructose-bisphosphate aldolase activity"/>
    <property type="evidence" value="ECO:0007669"/>
    <property type="project" value="UniProtKB-EC"/>
</dbReference>
<dbReference type="Proteomes" id="UP000095767">
    <property type="component" value="Unassembled WGS sequence"/>
</dbReference>
<evidence type="ECO:0000256" key="10">
    <source>
        <dbReference type="ARBA" id="ARBA00023270"/>
    </source>
</evidence>
<dbReference type="STRING" id="888268.A0A1E5VVG4"/>
<comment type="subcellular location">
    <subcellularLocation>
        <location evidence="2">Plastid</location>
        <location evidence="2">Chloroplast</location>
    </subcellularLocation>
</comment>
<accession>A0A1E5VVG4</accession>
<evidence type="ECO:0000313" key="12">
    <source>
        <dbReference type="EMBL" id="OEL29115.1"/>
    </source>
</evidence>
<evidence type="ECO:0000256" key="5">
    <source>
        <dbReference type="ARBA" id="ARBA00013068"/>
    </source>
</evidence>
<dbReference type="UniPathway" id="UPA00109">
    <property type="reaction ID" value="UER00183"/>
</dbReference>
<evidence type="ECO:0000256" key="8">
    <source>
        <dbReference type="ARBA" id="ARBA00023152"/>
    </source>
</evidence>
<keyword evidence="13" id="KW-1185">Reference proteome</keyword>
<evidence type="ECO:0000256" key="9">
    <source>
        <dbReference type="ARBA" id="ARBA00023239"/>
    </source>
</evidence>
<gene>
    <name evidence="12" type="ORF">BAE44_0009867</name>
</gene>
<dbReference type="PROSITE" id="PS00158">
    <property type="entry name" value="ALDOLASE_CLASS_I"/>
    <property type="match status" value="1"/>
</dbReference>
<proteinExistence type="inferred from homology"/>
<dbReference type="SUPFAM" id="SSF51569">
    <property type="entry name" value="Aldolase"/>
    <property type="match status" value="1"/>
</dbReference>
<dbReference type="GO" id="GO:0009507">
    <property type="term" value="C:chloroplast"/>
    <property type="evidence" value="ECO:0007669"/>
    <property type="project" value="UniProtKB-SubCell"/>
</dbReference>
<dbReference type="CDD" id="cd00948">
    <property type="entry name" value="FBP_aldolase_I_a"/>
    <property type="match status" value="1"/>
</dbReference>
<dbReference type="Gene3D" id="3.20.20.70">
    <property type="entry name" value="Aldolase class I"/>
    <property type="match status" value="1"/>
</dbReference>
<dbReference type="FunFam" id="3.20.20.70:FF:000052">
    <property type="entry name" value="Fructose-bisphosphate aldolase"/>
    <property type="match status" value="1"/>
</dbReference>
<protein>
    <recommendedName>
        <fullName evidence="5 11">Fructose-bisphosphate aldolase</fullName>
        <ecNumber evidence="5 11">4.1.2.13</ecNumber>
    </recommendedName>
</protein>
<evidence type="ECO:0000256" key="7">
    <source>
        <dbReference type="ARBA" id="ARBA00022640"/>
    </source>
</evidence>
<dbReference type="AlphaFoldDB" id="A0A1E5VVG4"/>